<evidence type="ECO:0000256" key="4">
    <source>
        <dbReference type="ARBA" id="ARBA00022989"/>
    </source>
</evidence>
<dbReference type="STRING" id="211114.SAMN04489726_4690"/>
<keyword evidence="4 6" id="KW-1133">Transmembrane helix</keyword>
<evidence type="ECO:0000256" key="3">
    <source>
        <dbReference type="ARBA" id="ARBA00022692"/>
    </source>
</evidence>
<proteinExistence type="predicted"/>
<evidence type="ECO:0000259" key="7">
    <source>
        <dbReference type="Pfam" id="PF00482"/>
    </source>
</evidence>
<feature type="transmembrane region" description="Helical" evidence="6">
    <location>
        <begin position="264"/>
        <end position="283"/>
    </location>
</feature>
<feature type="transmembrane region" description="Helical" evidence="6">
    <location>
        <begin position="109"/>
        <end position="131"/>
    </location>
</feature>
<keyword evidence="2" id="KW-1003">Cell membrane</keyword>
<dbReference type="InterPro" id="IPR018076">
    <property type="entry name" value="T2SS_GspF_dom"/>
</dbReference>
<dbReference type="AlphaFoldDB" id="A0A1G9YBJ6"/>
<dbReference type="eggNOG" id="COG4965">
    <property type="taxonomic scope" value="Bacteria"/>
</dbReference>
<dbReference type="OrthoDB" id="5243064at2"/>
<dbReference type="Proteomes" id="UP000183376">
    <property type="component" value="Chromosome I"/>
</dbReference>
<protein>
    <submittedName>
        <fullName evidence="8">Type II secretion system (T2SS), protein F</fullName>
    </submittedName>
</protein>
<reference evidence="8 9" key="1">
    <citation type="submission" date="2016-10" db="EMBL/GenBank/DDBJ databases">
        <authorList>
            <person name="de Groot N.N."/>
        </authorList>
    </citation>
    <scope>NUCLEOTIDE SEQUENCE [LARGE SCALE GENOMIC DNA]</scope>
    <source>
        <strain evidence="8 9">DSM 44149</strain>
    </source>
</reference>
<keyword evidence="5 6" id="KW-0472">Membrane</keyword>
<accession>A0A1G9YBJ6</accession>
<dbReference type="Pfam" id="PF00482">
    <property type="entry name" value="T2SSF"/>
    <property type="match status" value="1"/>
</dbReference>
<dbReference type="EMBL" id="LT629701">
    <property type="protein sequence ID" value="SDN05905.1"/>
    <property type="molecule type" value="Genomic_DNA"/>
</dbReference>
<feature type="domain" description="Type II secretion system protein GspF" evidence="7">
    <location>
        <begin position="154"/>
        <end position="277"/>
    </location>
</feature>
<evidence type="ECO:0000256" key="6">
    <source>
        <dbReference type="SAM" id="Phobius"/>
    </source>
</evidence>
<comment type="subcellular location">
    <subcellularLocation>
        <location evidence="1">Cell membrane</location>
        <topology evidence="1">Multi-pass membrane protein</topology>
    </subcellularLocation>
</comment>
<evidence type="ECO:0000256" key="2">
    <source>
        <dbReference type="ARBA" id="ARBA00022475"/>
    </source>
</evidence>
<dbReference type="RefSeq" id="WP_052408006.1">
    <property type="nucleotide sequence ID" value="NZ_JOEF01000030.1"/>
</dbReference>
<dbReference type="GO" id="GO:0005886">
    <property type="term" value="C:plasma membrane"/>
    <property type="evidence" value="ECO:0007669"/>
    <property type="project" value="UniProtKB-SubCell"/>
</dbReference>
<name>A0A1G9YBJ6_ALLAB</name>
<evidence type="ECO:0000313" key="9">
    <source>
        <dbReference type="Proteomes" id="UP000183376"/>
    </source>
</evidence>
<evidence type="ECO:0000256" key="5">
    <source>
        <dbReference type="ARBA" id="ARBA00023136"/>
    </source>
</evidence>
<keyword evidence="3 6" id="KW-0812">Transmembrane</keyword>
<organism evidence="8 9">
    <name type="scientific">Allokutzneria albata</name>
    <name type="common">Kibdelosporangium albatum</name>
    <dbReference type="NCBI Taxonomy" id="211114"/>
    <lineage>
        <taxon>Bacteria</taxon>
        <taxon>Bacillati</taxon>
        <taxon>Actinomycetota</taxon>
        <taxon>Actinomycetes</taxon>
        <taxon>Pseudonocardiales</taxon>
        <taxon>Pseudonocardiaceae</taxon>
        <taxon>Allokutzneria</taxon>
    </lineage>
</organism>
<evidence type="ECO:0000256" key="1">
    <source>
        <dbReference type="ARBA" id="ARBA00004651"/>
    </source>
</evidence>
<feature type="transmembrane region" description="Helical" evidence="6">
    <location>
        <begin position="83"/>
        <end position="103"/>
    </location>
</feature>
<dbReference type="PANTHER" id="PTHR35007">
    <property type="entry name" value="INTEGRAL MEMBRANE PROTEIN-RELATED"/>
    <property type="match status" value="1"/>
</dbReference>
<sequence length="286" mass="29669">MIVMVALGAGLGLGLWALLVWARPARPSLATVLHRLHTPEQLIETPVARRVRVFAAFGLPSTRVRGDLALTETAIDRHVQTQLLATGAGLVLPVLACVALALLDTGPGWEIAVLVGLFGAVAGFVVPDLALARRAQRLRAELDHAVAGYLSMARILLAAGAGVESALTDAATISDTTAFTRIRATLATARITRTNPWSALAQLGSDLGVPALREVGAVLSLAGTEGARVRESLTAKTASLRERQAADTEAAAAVATERMALPTVLLCAGFLLFLGYPALAVVLGGI</sequence>
<keyword evidence="9" id="KW-1185">Reference proteome</keyword>
<dbReference type="PANTHER" id="PTHR35007:SF1">
    <property type="entry name" value="PILUS ASSEMBLY PROTEIN"/>
    <property type="match status" value="1"/>
</dbReference>
<gene>
    <name evidence="8" type="ORF">SAMN04489726_4690</name>
</gene>
<evidence type="ECO:0000313" key="8">
    <source>
        <dbReference type="EMBL" id="SDN05905.1"/>
    </source>
</evidence>